<protein>
    <submittedName>
        <fullName evidence="1">Uncharacterized protein</fullName>
    </submittedName>
</protein>
<feature type="non-terminal residue" evidence="1">
    <location>
        <position position="1"/>
    </location>
</feature>
<name>A0A2I0HF95_PUNGR</name>
<reference evidence="1 2" key="1">
    <citation type="submission" date="2017-11" db="EMBL/GenBank/DDBJ databases">
        <title>De-novo sequencing of pomegranate (Punica granatum L.) genome.</title>
        <authorList>
            <person name="Akparov Z."/>
            <person name="Amiraslanov A."/>
            <person name="Hajiyeva S."/>
            <person name="Abbasov M."/>
            <person name="Kaur K."/>
            <person name="Hamwieh A."/>
            <person name="Solovyev V."/>
            <person name="Salamov A."/>
            <person name="Braich B."/>
            <person name="Kosarev P."/>
            <person name="Mahmoud A."/>
            <person name="Hajiyev E."/>
            <person name="Babayeva S."/>
            <person name="Izzatullayeva V."/>
            <person name="Mammadov A."/>
            <person name="Mammadov A."/>
            <person name="Sharifova S."/>
            <person name="Ojaghi J."/>
            <person name="Eynullazada K."/>
            <person name="Bayramov B."/>
            <person name="Abdulazimova A."/>
            <person name="Shahmuradov I."/>
        </authorList>
    </citation>
    <scope>NUCLEOTIDE SEQUENCE [LARGE SCALE GENOMIC DNA]</scope>
    <source>
        <strain evidence="2">cv. AG2017</strain>
        <tissue evidence="1">Leaf</tissue>
    </source>
</reference>
<dbReference type="AlphaFoldDB" id="A0A2I0HF95"/>
<accession>A0A2I0HF95</accession>
<comment type="caution">
    <text evidence="1">The sequence shown here is derived from an EMBL/GenBank/DDBJ whole genome shotgun (WGS) entry which is preliminary data.</text>
</comment>
<organism evidence="1 2">
    <name type="scientific">Punica granatum</name>
    <name type="common">Pomegranate</name>
    <dbReference type="NCBI Taxonomy" id="22663"/>
    <lineage>
        <taxon>Eukaryota</taxon>
        <taxon>Viridiplantae</taxon>
        <taxon>Streptophyta</taxon>
        <taxon>Embryophyta</taxon>
        <taxon>Tracheophyta</taxon>
        <taxon>Spermatophyta</taxon>
        <taxon>Magnoliopsida</taxon>
        <taxon>eudicotyledons</taxon>
        <taxon>Gunneridae</taxon>
        <taxon>Pentapetalae</taxon>
        <taxon>rosids</taxon>
        <taxon>malvids</taxon>
        <taxon>Myrtales</taxon>
        <taxon>Lythraceae</taxon>
        <taxon>Punica</taxon>
    </lineage>
</organism>
<keyword evidence="2" id="KW-1185">Reference proteome</keyword>
<sequence length="50" mass="5811">GHRGAWARPTRSLELQHHDKAVYLMECHVSPVGHQARPHLMQNLFHILFS</sequence>
<dbReference type="Proteomes" id="UP000233551">
    <property type="component" value="Unassembled WGS sequence"/>
</dbReference>
<proteinExistence type="predicted"/>
<evidence type="ECO:0000313" key="1">
    <source>
        <dbReference type="EMBL" id="PKI26063.1"/>
    </source>
</evidence>
<gene>
    <name evidence="1" type="ORF">CRG98_049248</name>
</gene>
<evidence type="ECO:0000313" key="2">
    <source>
        <dbReference type="Proteomes" id="UP000233551"/>
    </source>
</evidence>
<dbReference type="EMBL" id="PGOL01037446">
    <property type="protein sequence ID" value="PKI26063.1"/>
    <property type="molecule type" value="Genomic_DNA"/>
</dbReference>